<feature type="region of interest" description="Disordered" evidence="2">
    <location>
        <begin position="75"/>
        <end position="104"/>
    </location>
</feature>
<organism evidence="3">
    <name type="scientific">Trypanosoma congolense (strain IL3000)</name>
    <dbReference type="NCBI Taxonomy" id="1068625"/>
    <lineage>
        <taxon>Eukaryota</taxon>
        <taxon>Discoba</taxon>
        <taxon>Euglenozoa</taxon>
        <taxon>Kinetoplastea</taxon>
        <taxon>Metakinetoplastina</taxon>
        <taxon>Trypanosomatida</taxon>
        <taxon>Trypanosomatidae</taxon>
        <taxon>Trypanosoma</taxon>
        <taxon>Nannomonas</taxon>
    </lineage>
</organism>
<feature type="compositionally biased region" description="Basic and acidic residues" evidence="2">
    <location>
        <begin position="84"/>
        <end position="98"/>
    </location>
</feature>
<gene>
    <name evidence="3" type="ORF">TCIL3000_6_3300</name>
</gene>
<feature type="coiled-coil region" evidence="1">
    <location>
        <begin position="271"/>
        <end position="347"/>
    </location>
</feature>
<dbReference type="EMBL" id="HE575319">
    <property type="protein sequence ID" value="CCC91078.1"/>
    <property type="molecule type" value="Genomic_DNA"/>
</dbReference>
<evidence type="ECO:0000313" key="3">
    <source>
        <dbReference type="EMBL" id="CCC91078.1"/>
    </source>
</evidence>
<keyword evidence="1" id="KW-0175">Coiled coil</keyword>
<evidence type="ECO:0000256" key="2">
    <source>
        <dbReference type="SAM" id="MobiDB-lite"/>
    </source>
</evidence>
<name>G0UNW7_TRYCI</name>
<sequence>MESSIYTGTMPVKGSLYLTSPCMPSAALGNGLHLPNLPYTPIVKTNRELSHSPHLRKTVTTRHKPRMACEIPVGHPASDVVEGSDEKLGRTSCGDKKNSGPATATGIRKEATLGQSILSGSTTTPRTLQPQVKGGMDSFKSLRSMLTKITDQKPGLNSTLLHFGETTEVMNSFTYCKKDPPPLVSVLEQYLQRELGAVVGDEGICTAQSRLRPFREIFCVLADAFPAYGQIMNDIMTAYDGVIQEQAAMLMEALNERQRQERIVTERSAEVQELNSTITRLTAELKEARDELDDDMILPDDEGDLGDVVVQTGKRSVQAFKKLEKSLARSRAVIQRLEEVNKDHLEKILVLISALRESDKRSKDVERDYNDLLIKVEQLNEFKVMAGEAQCELELLKERYNDFISITEHNLIKDQLIDELRVAQNAGRHNRRAAAVRGTQVDVMGRKLKAIQEENAQLLKCDDSLEVLTPRPKWSEVHDKVPSLRDYVKPIKALPLEGDEALTSEVPGMSETVLQVDFLVEQIISLRNELERRKMLPIPMEAPELPLMGRHAGKNIPLHLQAAGFLPFIELDQMNLVTIVYNFFQDSVQSHPDVLLPTFDVTGLYLHYLQSVIEKSPGMDKFWHPQHLAINIDYIAHRREHCRPSLRLLTGILDGIFPSRLACDVMAIVNNVQLELKDLATSQKRTRLRRTALSDCILPVLQLKTSKEIALLRESLGIDTTHDVASLISINSKFMATFFDQECAASMIFYSQLVERITSLSESTDLINGGGTIVAHKKVADAIMELEPLTPRPVITEMMEKSSSKSVADTVHASSLGDMISILGATPIVRRTPRTIEGCVL</sequence>
<dbReference type="VEuPathDB" id="TriTrypDB:TcIL3000_6_3300"/>
<proteinExistence type="predicted"/>
<evidence type="ECO:0000256" key="1">
    <source>
        <dbReference type="SAM" id="Coils"/>
    </source>
</evidence>
<dbReference type="AlphaFoldDB" id="G0UNW7"/>
<reference evidence="3" key="1">
    <citation type="journal article" date="2012" name="Proc. Natl. Acad. Sci. U.S.A.">
        <title>Antigenic diversity is generated by distinct evolutionary mechanisms in African trypanosome species.</title>
        <authorList>
            <person name="Jackson A.P."/>
            <person name="Berry A."/>
            <person name="Aslett M."/>
            <person name="Allison H.C."/>
            <person name="Burton P."/>
            <person name="Vavrova-Anderson J."/>
            <person name="Brown R."/>
            <person name="Browne H."/>
            <person name="Corton N."/>
            <person name="Hauser H."/>
            <person name="Gamble J."/>
            <person name="Gilderthorp R."/>
            <person name="Marcello L."/>
            <person name="McQuillan J."/>
            <person name="Otto T.D."/>
            <person name="Quail M.A."/>
            <person name="Sanders M.J."/>
            <person name="van Tonder A."/>
            <person name="Ginger M.L."/>
            <person name="Field M.C."/>
            <person name="Barry J.D."/>
            <person name="Hertz-Fowler C."/>
            <person name="Berriman M."/>
        </authorList>
    </citation>
    <scope>NUCLEOTIDE SEQUENCE</scope>
    <source>
        <strain evidence="3">IL3000</strain>
    </source>
</reference>
<accession>G0UNW7</accession>
<protein>
    <submittedName>
        <fullName evidence="3">Uncharacterized protein</fullName>
    </submittedName>
</protein>